<accession>A0A3D9IN66</accession>
<sequence>MKLTEFYKRMFLEAIDAFEPVWEEEDAVLYGYRWHKRNYPLTEQFQIREMFPVDPVLMYSLVLPESYLETTIYEEVKRYRSHYDLSIVILNRKLWLNAATPTDKLQDSIMGFLNKARGELMNILDCIIALPTDPEPSMDDKLFLSAGRFR</sequence>
<dbReference type="Proteomes" id="UP000256869">
    <property type="component" value="Unassembled WGS sequence"/>
</dbReference>
<gene>
    <name evidence="1" type="ORF">DFP95_104121</name>
</gene>
<dbReference type="AlphaFoldDB" id="A0A3D9IN66"/>
<dbReference type="RefSeq" id="WP_115992418.1">
    <property type="nucleotide sequence ID" value="NZ_QRDY01000004.1"/>
</dbReference>
<proteinExistence type="predicted"/>
<evidence type="ECO:0000313" key="2">
    <source>
        <dbReference type="Proteomes" id="UP000256869"/>
    </source>
</evidence>
<name>A0A3D9IN66_9BACL</name>
<protein>
    <submittedName>
        <fullName evidence="1">Uncharacterized protein</fullName>
    </submittedName>
</protein>
<reference evidence="1 2" key="1">
    <citation type="submission" date="2018-07" db="EMBL/GenBank/DDBJ databases">
        <title>Genomic Encyclopedia of Type Strains, Phase III (KMG-III): the genomes of soil and plant-associated and newly described type strains.</title>
        <authorList>
            <person name="Whitman W."/>
        </authorList>
    </citation>
    <scope>NUCLEOTIDE SEQUENCE [LARGE SCALE GENOMIC DNA]</scope>
    <source>
        <strain evidence="1 2">CECT 8236</strain>
    </source>
</reference>
<organism evidence="1 2">
    <name type="scientific">Cohnella lupini</name>
    <dbReference type="NCBI Taxonomy" id="1294267"/>
    <lineage>
        <taxon>Bacteria</taxon>
        <taxon>Bacillati</taxon>
        <taxon>Bacillota</taxon>
        <taxon>Bacilli</taxon>
        <taxon>Bacillales</taxon>
        <taxon>Paenibacillaceae</taxon>
        <taxon>Cohnella</taxon>
    </lineage>
</organism>
<keyword evidence="2" id="KW-1185">Reference proteome</keyword>
<dbReference type="OrthoDB" id="2595536at2"/>
<comment type="caution">
    <text evidence="1">The sequence shown here is derived from an EMBL/GenBank/DDBJ whole genome shotgun (WGS) entry which is preliminary data.</text>
</comment>
<dbReference type="EMBL" id="QRDY01000004">
    <property type="protein sequence ID" value="RED63127.1"/>
    <property type="molecule type" value="Genomic_DNA"/>
</dbReference>
<evidence type="ECO:0000313" key="1">
    <source>
        <dbReference type="EMBL" id="RED63127.1"/>
    </source>
</evidence>